<organism evidence="2 3">
    <name type="scientific">Sorangium cellulosum</name>
    <name type="common">Polyangium cellulosum</name>
    <dbReference type="NCBI Taxonomy" id="56"/>
    <lineage>
        <taxon>Bacteria</taxon>
        <taxon>Pseudomonadati</taxon>
        <taxon>Myxococcota</taxon>
        <taxon>Polyangia</taxon>
        <taxon>Polyangiales</taxon>
        <taxon>Polyangiaceae</taxon>
        <taxon>Sorangium</taxon>
    </lineage>
</organism>
<accession>A0A2L0FA94</accession>
<evidence type="ECO:0000256" key="1">
    <source>
        <dbReference type="SAM" id="MobiDB-lite"/>
    </source>
</evidence>
<gene>
    <name evidence="2" type="ORF">SOCE26_100220</name>
</gene>
<feature type="compositionally biased region" description="Polar residues" evidence="1">
    <location>
        <begin position="81"/>
        <end position="92"/>
    </location>
</feature>
<evidence type="ECO:0000313" key="3">
    <source>
        <dbReference type="Proteomes" id="UP000238348"/>
    </source>
</evidence>
<feature type="region of interest" description="Disordered" evidence="1">
    <location>
        <begin position="63"/>
        <end position="92"/>
    </location>
</feature>
<proteinExistence type="predicted"/>
<dbReference type="PROSITE" id="PS51257">
    <property type="entry name" value="PROKAR_LIPOPROTEIN"/>
    <property type="match status" value="1"/>
</dbReference>
<reference evidence="2 3" key="1">
    <citation type="submission" date="2015-09" db="EMBL/GenBank/DDBJ databases">
        <title>Sorangium comparison.</title>
        <authorList>
            <person name="Zaburannyi N."/>
            <person name="Bunk B."/>
            <person name="Overmann J."/>
            <person name="Mueller R."/>
        </authorList>
    </citation>
    <scope>NUCLEOTIDE SEQUENCE [LARGE SCALE GENOMIC DNA]</scope>
    <source>
        <strain evidence="2 3">So ce26</strain>
    </source>
</reference>
<name>A0A2L0FA94_SORCE</name>
<protein>
    <submittedName>
        <fullName evidence="2">Uncharacterized protein</fullName>
    </submittedName>
</protein>
<dbReference type="EMBL" id="CP012673">
    <property type="protein sequence ID" value="AUX48484.1"/>
    <property type="molecule type" value="Genomic_DNA"/>
</dbReference>
<evidence type="ECO:0000313" key="2">
    <source>
        <dbReference type="EMBL" id="AUX48484.1"/>
    </source>
</evidence>
<sequence length="92" mass="9763">MHTRKLGPLLVSALGLGCMGMSDFYGPRDEPESIATIRGVSGAPGDLSRARGRWRAARLREQVHASGGLDVRPELAHRSGATGSPSRRPTVS</sequence>
<dbReference type="AlphaFoldDB" id="A0A2L0FA94"/>
<dbReference type="Proteomes" id="UP000238348">
    <property type="component" value="Chromosome"/>
</dbReference>